<dbReference type="Pfam" id="PF14317">
    <property type="entry name" value="YcxB"/>
    <property type="match status" value="1"/>
</dbReference>
<evidence type="ECO:0000259" key="2">
    <source>
        <dbReference type="Pfam" id="PF14317"/>
    </source>
</evidence>
<evidence type="ECO:0000256" key="1">
    <source>
        <dbReference type="SAM" id="Phobius"/>
    </source>
</evidence>
<organism evidence="3 4">
    <name type="scientific">Cardiobacterium valvarum</name>
    <dbReference type="NCBI Taxonomy" id="194702"/>
    <lineage>
        <taxon>Bacteria</taxon>
        <taxon>Pseudomonadati</taxon>
        <taxon>Pseudomonadota</taxon>
        <taxon>Gammaproteobacteria</taxon>
        <taxon>Cardiobacteriales</taxon>
        <taxon>Cardiobacteriaceae</taxon>
        <taxon>Cardiobacterium</taxon>
    </lineage>
</organism>
<dbReference type="OrthoDB" id="9996204at2"/>
<keyword evidence="4" id="KW-1185">Reference proteome</keyword>
<dbReference type="RefSeq" id="WP_115611401.1">
    <property type="nucleotide sequence ID" value="NZ_JBHLZC010000001.1"/>
</dbReference>
<sequence>MTNAMQITFAATEREKRQAGRRLCRYREPALRRRQWLGMAAFTLMIFALFYWYGQAMANVGSTLYGNCHLFGDEAGLDICLAVADDAYQALRHLLYLLGALLLAVIFFQRWQYGNFIRSMFYPLDGRQFTITLSPEGLTHEEAGRARHFYSWPMVYRIIEDKDFLLFYVDRNIAYFIPQAAFAAANRDSHAFFLQARQFKENA</sequence>
<keyword evidence="1" id="KW-0472">Membrane</keyword>
<dbReference type="EMBL" id="UFUW01000001">
    <property type="protein sequence ID" value="SUX21689.1"/>
    <property type="molecule type" value="Genomic_DNA"/>
</dbReference>
<feature type="transmembrane region" description="Helical" evidence="1">
    <location>
        <begin position="36"/>
        <end position="54"/>
    </location>
</feature>
<protein>
    <recommendedName>
        <fullName evidence="2">YcxB-like C-terminal domain-containing protein</fullName>
    </recommendedName>
</protein>
<feature type="domain" description="YcxB-like C-terminal" evidence="2">
    <location>
        <begin position="135"/>
        <end position="186"/>
    </location>
</feature>
<gene>
    <name evidence="3" type="ORF">NCTC13294_01070</name>
</gene>
<dbReference type="AlphaFoldDB" id="A0A381E5S7"/>
<dbReference type="Proteomes" id="UP000254572">
    <property type="component" value="Unassembled WGS sequence"/>
</dbReference>
<accession>A0A381E5S7</accession>
<dbReference type="InterPro" id="IPR025588">
    <property type="entry name" value="YcxB-like_C"/>
</dbReference>
<keyword evidence="1" id="KW-0812">Transmembrane</keyword>
<name>A0A381E5S7_9GAMM</name>
<keyword evidence="1" id="KW-1133">Transmembrane helix</keyword>
<evidence type="ECO:0000313" key="3">
    <source>
        <dbReference type="EMBL" id="SUX21689.1"/>
    </source>
</evidence>
<reference evidence="3 4" key="1">
    <citation type="submission" date="2018-06" db="EMBL/GenBank/DDBJ databases">
        <authorList>
            <consortium name="Pathogen Informatics"/>
            <person name="Doyle S."/>
        </authorList>
    </citation>
    <scope>NUCLEOTIDE SEQUENCE [LARGE SCALE GENOMIC DNA]</scope>
    <source>
        <strain evidence="3 4">NCTC13294</strain>
    </source>
</reference>
<proteinExistence type="predicted"/>
<feature type="transmembrane region" description="Helical" evidence="1">
    <location>
        <begin position="93"/>
        <end position="111"/>
    </location>
</feature>
<evidence type="ECO:0000313" key="4">
    <source>
        <dbReference type="Proteomes" id="UP000254572"/>
    </source>
</evidence>